<comment type="similarity">
    <text evidence="2">Belongs to the sorting nexin family.</text>
</comment>
<dbReference type="InterPro" id="IPR001683">
    <property type="entry name" value="PX_dom"/>
</dbReference>
<proteinExistence type="inferred from homology"/>
<reference evidence="10" key="1">
    <citation type="submission" date="2023-09" db="UniProtKB">
        <authorList>
            <consortium name="Ensembl"/>
        </authorList>
    </citation>
    <scope>IDENTIFICATION</scope>
</reference>
<dbReference type="InterPro" id="IPR039937">
    <property type="entry name" value="SNX20/SNX21"/>
</dbReference>
<evidence type="ECO:0000259" key="9">
    <source>
        <dbReference type="PROSITE" id="PS50195"/>
    </source>
</evidence>
<evidence type="ECO:0000256" key="3">
    <source>
        <dbReference type="ARBA" id="ARBA00022448"/>
    </source>
</evidence>
<evidence type="ECO:0000256" key="8">
    <source>
        <dbReference type="SAM" id="MobiDB-lite"/>
    </source>
</evidence>
<dbReference type="SMART" id="SM00312">
    <property type="entry name" value="PX"/>
    <property type="match status" value="1"/>
</dbReference>
<feature type="domain" description="PX" evidence="9">
    <location>
        <begin position="74"/>
        <end position="191"/>
    </location>
</feature>
<evidence type="ECO:0000256" key="1">
    <source>
        <dbReference type="ARBA" id="ARBA00004469"/>
    </source>
</evidence>
<feature type="compositionally biased region" description="Polar residues" evidence="8">
    <location>
        <begin position="48"/>
        <end position="58"/>
    </location>
</feature>
<dbReference type="GO" id="GO:0031901">
    <property type="term" value="C:early endosome membrane"/>
    <property type="evidence" value="ECO:0007669"/>
    <property type="project" value="UniProtKB-SubCell"/>
</dbReference>
<evidence type="ECO:0000256" key="7">
    <source>
        <dbReference type="ARBA" id="ARBA00023136"/>
    </source>
</evidence>
<dbReference type="PANTHER" id="PTHR20939:SF1">
    <property type="entry name" value="SORTING NEXIN-20"/>
    <property type="match status" value="1"/>
</dbReference>
<comment type="subcellular location">
    <subcellularLocation>
        <location evidence="1">Early endosome membrane</location>
        <topology evidence="1">Peripheral membrane protein</topology>
        <orientation evidence="1">Cytoplasmic side</orientation>
    </subcellularLocation>
</comment>
<name>A0A8C0VUY4_CASCN</name>
<dbReference type="Gene3D" id="3.30.1520.10">
    <property type="entry name" value="Phox-like domain"/>
    <property type="match status" value="1"/>
</dbReference>
<dbReference type="Pfam" id="PF00787">
    <property type="entry name" value="PX"/>
    <property type="match status" value="1"/>
</dbReference>
<sequence length="315" mass="35899">MASPQRPGNPGWMGPITQSTSRTEQEASAMDPDLPCPGPKRHLDDHSGPSSNSSMTTRELQENWQKEKGRWKPVRLLFEIASARIEERRVSKFVVYQIVVIQTGSFDSHKAVVERRYSDFEKMHKSLLKSFGEEIEDVAFPRKHLTCNLAAATISERARLLKDYLRQLYAIRAVRRSRDFVDFLTRPELREAFGCLRAGQYARALDVGRVLPLQEKLTAHWPPALVPALCAVLVCHRDLERPAEAFAAGERALHCLQAREGHRYYVPLLEAMVRLAYELGKDLVSLQGRLDDSRLRKPSHGGFTLKELTVREYLP</sequence>
<keyword evidence="6" id="KW-0446">Lipid-binding</keyword>
<keyword evidence="4" id="KW-0967">Endosome</keyword>
<organism evidence="10">
    <name type="scientific">Castor canadensis</name>
    <name type="common">American beaver</name>
    <dbReference type="NCBI Taxonomy" id="51338"/>
    <lineage>
        <taxon>Eukaryota</taxon>
        <taxon>Metazoa</taxon>
        <taxon>Chordata</taxon>
        <taxon>Craniata</taxon>
        <taxon>Vertebrata</taxon>
        <taxon>Euteleostomi</taxon>
        <taxon>Mammalia</taxon>
        <taxon>Eutheria</taxon>
        <taxon>Euarchontoglires</taxon>
        <taxon>Glires</taxon>
        <taxon>Rodentia</taxon>
        <taxon>Castorimorpha</taxon>
        <taxon>Castoridae</taxon>
        <taxon>Castor</taxon>
    </lineage>
</organism>
<evidence type="ECO:0000256" key="6">
    <source>
        <dbReference type="ARBA" id="ARBA00023121"/>
    </source>
</evidence>
<dbReference type="Ensembl" id="ENSCCNT00000000686.1">
    <property type="protein sequence ID" value="ENSCCNP00000000539.1"/>
    <property type="gene ID" value="ENSCCNG00000000601.1"/>
</dbReference>
<accession>A0A8C0VUY4</accession>
<evidence type="ECO:0000256" key="5">
    <source>
        <dbReference type="ARBA" id="ARBA00022927"/>
    </source>
</evidence>
<dbReference type="PROSITE" id="PS50195">
    <property type="entry name" value="PX"/>
    <property type="match status" value="1"/>
</dbReference>
<protein>
    <recommendedName>
        <fullName evidence="9">PX domain-containing protein</fullName>
    </recommendedName>
</protein>
<dbReference type="AlphaFoldDB" id="A0A8C0VUY4"/>
<keyword evidence="5" id="KW-0653">Protein transport</keyword>
<evidence type="ECO:0000256" key="2">
    <source>
        <dbReference type="ARBA" id="ARBA00010883"/>
    </source>
</evidence>
<gene>
    <name evidence="10" type="primary">Snx20</name>
</gene>
<keyword evidence="3" id="KW-0813">Transport</keyword>
<evidence type="ECO:0000256" key="4">
    <source>
        <dbReference type="ARBA" id="ARBA00022753"/>
    </source>
</evidence>
<dbReference type="FunFam" id="3.30.1520.10:FF:000025">
    <property type="entry name" value="Sorting nexin 20"/>
    <property type="match status" value="1"/>
</dbReference>
<dbReference type="SUPFAM" id="SSF64268">
    <property type="entry name" value="PX domain"/>
    <property type="match status" value="1"/>
</dbReference>
<dbReference type="PANTHER" id="PTHR20939">
    <property type="entry name" value="SORTING NEXIN 20, 21"/>
    <property type="match status" value="1"/>
</dbReference>
<feature type="region of interest" description="Disordered" evidence="8">
    <location>
        <begin position="1"/>
        <end position="64"/>
    </location>
</feature>
<dbReference type="GO" id="GO:0015031">
    <property type="term" value="P:protein transport"/>
    <property type="evidence" value="ECO:0007669"/>
    <property type="project" value="UniProtKB-KW"/>
</dbReference>
<dbReference type="InterPro" id="IPR036871">
    <property type="entry name" value="PX_dom_sf"/>
</dbReference>
<dbReference type="GO" id="GO:0005546">
    <property type="term" value="F:phosphatidylinositol-4,5-bisphosphate binding"/>
    <property type="evidence" value="ECO:0007669"/>
    <property type="project" value="UniProtKB-ARBA"/>
</dbReference>
<evidence type="ECO:0000313" key="10">
    <source>
        <dbReference type="Ensembl" id="ENSCCNP00000000539.1"/>
    </source>
</evidence>
<keyword evidence="7" id="KW-0472">Membrane</keyword>